<comment type="caution">
    <text evidence="2">The sequence shown here is derived from an EMBL/GenBank/DDBJ whole genome shotgun (WGS) entry which is preliminary data.</text>
</comment>
<evidence type="ECO:0000313" key="3">
    <source>
        <dbReference type="Proteomes" id="UP001500730"/>
    </source>
</evidence>
<organism evidence="2 3">
    <name type="scientific">Terrabacter carboxydivorans</name>
    <dbReference type="NCBI Taxonomy" id="619730"/>
    <lineage>
        <taxon>Bacteria</taxon>
        <taxon>Bacillati</taxon>
        <taxon>Actinomycetota</taxon>
        <taxon>Actinomycetes</taxon>
        <taxon>Micrococcales</taxon>
        <taxon>Intrasporangiaceae</taxon>
        <taxon>Terrabacter</taxon>
    </lineage>
</organism>
<proteinExistence type="predicted"/>
<gene>
    <name evidence="2" type="ORF">GCM10009858_08670</name>
</gene>
<dbReference type="EMBL" id="BAAARE010000003">
    <property type="protein sequence ID" value="GAA2473583.1"/>
    <property type="molecule type" value="Genomic_DNA"/>
</dbReference>
<sequence length="105" mass="11132">MPPPEPSLKIDVHPSSGRPGTEVRLLITGCGHAGTPDEATVTFNNDALNMSARNDPNAVRNLGVHRGISMTLSYKIAPGDRTGGQGQFFVQCGQTVRESPFKVTG</sequence>
<keyword evidence="3" id="KW-1185">Reference proteome</keyword>
<dbReference type="Proteomes" id="UP001500730">
    <property type="component" value="Unassembled WGS sequence"/>
</dbReference>
<feature type="region of interest" description="Disordered" evidence="1">
    <location>
        <begin position="1"/>
        <end position="21"/>
    </location>
</feature>
<evidence type="ECO:0008006" key="4">
    <source>
        <dbReference type="Google" id="ProtNLM"/>
    </source>
</evidence>
<accession>A0ABN3L023</accession>
<evidence type="ECO:0000256" key="1">
    <source>
        <dbReference type="SAM" id="MobiDB-lite"/>
    </source>
</evidence>
<protein>
    <recommendedName>
        <fullName evidence="4">Lipoprotein</fullName>
    </recommendedName>
</protein>
<name>A0ABN3L023_9MICO</name>
<reference evidence="2 3" key="1">
    <citation type="journal article" date="2019" name="Int. J. Syst. Evol. Microbiol.">
        <title>The Global Catalogue of Microorganisms (GCM) 10K type strain sequencing project: providing services to taxonomists for standard genome sequencing and annotation.</title>
        <authorList>
            <consortium name="The Broad Institute Genomics Platform"/>
            <consortium name="The Broad Institute Genome Sequencing Center for Infectious Disease"/>
            <person name="Wu L."/>
            <person name="Ma J."/>
        </authorList>
    </citation>
    <scope>NUCLEOTIDE SEQUENCE [LARGE SCALE GENOMIC DNA]</scope>
    <source>
        <strain evidence="2 3">JCM 16259</strain>
    </source>
</reference>
<evidence type="ECO:0000313" key="2">
    <source>
        <dbReference type="EMBL" id="GAA2473583.1"/>
    </source>
</evidence>